<organism evidence="1 2">
    <name type="scientific">Zalaria obscura</name>
    <dbReference type="NCBI Taxonomy" id="2024903"/>
    <lineage>
        <taxon>Eukaryota</taxon>
        <taxon>Fungi</taxon>
        <taxon>Dikarya</taxon>
        <taxon>Ascomycota</taxon>
        <taxon>Pezizomycotina</taxon>
        <taxon>Dothideomycetes</taxon>
        <taxon>Dothideomycetidae</taxon>
        <taxon>Dothideales</taxon>
        <taxon>Zalariaceae</taxon>
        <taxon>Zalaria</taxon>
    </lineage>
</organism>
<evidence type="ECO:0000313" key="2">
    <source>
        <dbReference type="Proteomes" id="UP001320706"/>
    </source>
</evidence>
<comment type="caution">
    <text evidence="1">The sequence shown here is derived from an EMBL/GenBank/DDBJ whole genome shotgun (WGS) entry which is preliminary data.</text>
</comment>
<accession>A0ACC3SGR7</accession>
<dbReference type="EMBL" id="JAMKPW020000014">
    <property type="protein sequence ID" value="KAK8211352.1"/>
    <property type="molecule type" value="Genomic_DNA"/>
</dbReference>
<dbReference type="Proteomes" id="UP001320706">
    <property type="component" value="Unassembled WGS sequence"/>
</dbReference>
<reference evidence="1" key="1">
    <citation type="submission" date="2024-02" db="EMBL/GenBank/DDBJ databases">
        <title>Metagenome Assembled Genome of Zalaria obscura JY119.</title>
        <authorList>
            <person name="Vighnesh L."/>
            <person name="Jagadeeshwari U."/>
            <person name="Venkata Ramana C."/>
            <person name="Sasikala C."/>
        </authorList>
    </citation>
    <scope>NUCLEOTIDE SEQUENCE</scope>
    <source>
        <strain evidence="1">JY119</strain>
    </source>
</reference>
<keyword evidence="2" id="KW-1185">Reference proteome</keyword>
<proteinExistence type="predicted"/>
<sequence>MEASKTPQRRSIAGELKSEGRRGATGAGKRAREPHHLTPRRPGPISATGPCLRRTRPAMTSIADTGCSYAGKCTVHCFSTRSGNFLMFQQSALHRECFSAMSSHFDLVSSCSYHFAMRDYCGMSLACFFLGIPISRVSSGAGRTGGAQTPPFWV</sequence>
<gene>
    <name evidence="1" type="ORF">M8818_003319</name>
</gene>
<protein>
    <submittedName>
        <fullName evidence="1">Uncharacterized protein</fullName>
    </submittedName>
</protein>
<evidence type="ECO:0000313" key="1">
    <source>
        <dbReference type="EMBL" id="KAK8211352.1"/>
    </source>
</evidence>
<name>A0ACC3SGR7_9PEZI</name>